<dbReference type="Pfam" id="PF01928">
    <property type="entry name" value="CYTH"/>
    <property type="match status" value="1"/>
</dbReference>
<evidence type="ECO:0000313" key="2">
    <source>
        <dbReference type="EMBL" id="MFD2863896.1"/>
    </source>
</evidence>
<name>A0ABW5XM69_9SPHI</name>
<dbReference type="EMBL" id="JBHUON010000003">
    <property type="protein sequence ID" value="MFD2863896.1"/>
    <property type="molecule type" value="Genomic_DNA"/>
</dbReference>
<comment type="caution">
    <text evidence="2">The sequence shown here is derived from an EMBL/GenBank/DDBJ whole genome shotgun (WGS) entry which is preliminary data.</text>
</comment>
<evidence type="ECO:0000259" key="1">
    <source>
        <dbReference type="PROSITE" id="PS51707"/>
    </source>
</evidence>
<protein>
    <submittedName>
        <fullName evidence="2">CYTH domain-containing protein</fullName>
    </submittedName>
</protein>
<feature type="domain" description="CYTH" evidence="1">
    <location>
        <begin position="2"/>
        <end position="149"/>
    </location>
</feature>
<dbReference type="InterPro" id="IPR012042">
    <property type="entry name" value="NeuTTM/CthTTM-like"/>
</dbReference>
<dbReference type="CDD" id="cd07891">
    <property type="entry name" value="CYTH-like_CthTTM-like_1"/>
    <property type="match status" value="1"/>
</dbReference>
<dbReference type="RefSeq" id="WP_377123883.1">
    <property type="nucleotide sequence ID" value="NZ_JBHUHN010000001.1"/>
</dbReference>
<dbReference type="InterPro" id="IPR033469">
    <property type="entry name" value="CYTH-like_dom_sf"/>
</dbReference>
<proteinExistence type="predicted"/>
<reference evidence="3" key="1">
    <citation type="journal article" date="2019" name="Int. J. Syst. Evol. Microbiol.">
        <title>The Global Catalogue of Microorganisms (GCM) 10K type strain sequencing project: providing services to taxonomists for standard genome sequencing and annotation.</title>
        <authorList>
            <consortium name="The Broad Institute Genomics Platform"/>
            <consortium name="The Broad Institute Genome Sequencing Center for Infectious Disease"/>
            <person name="Wu L."/>
            <person name="Ma J."/>
        </authorList>
    </citation>
    <scope>NUCLEOTIDE SEQUENCE [LARGE SCALE GENOMIC DNA]</scope>
    <source>
        <strain evidence="3">KCTC 52232</strain>
    </source>
</reference>
<dbReference type="InterPro" id="IPR023577">
    <property type="entry name" value="CYTH_domain"/>
</dbReference>
<accession>A0ABW5XM69</accession>
<gene>
    <name evidence="2" type="ORF">ACFSYC_04275</name>
</gene>
<dbReference type="PANTHER" id="PTHR40114:SF1">
    <property type="entry name" value="SLR0698 PROTEIN"/>
    <property type="match status" value="1"/>
</dbReference>
<dbReference type="PANTHER" id="PTHR40114">
    <property type="entry name" value="SLR0698 PROTEIN"/>
    <property type="match status" value="1"/>
</dbReference>
<evidence type="ECO:0000313" key="3">
    <source>
        <dbReference type="Proteomes" id="UP001597601"/>
    </source>
</evidence>
<organism evidence="2 3">
    <name type="scientific">Mucilaginibacter antarcticus</name>
    <dbReference type="NCBI Taxonomy" id="1855725"/>
    <lineage>
        <taxon>Bacteria</taxon>
        <taxon>Pseudomonadati</taxon>
        <taxon>Bacteroidota</taxon>
        <taxon>Sphingobacteriia</taxon>
        <taxon>Sphingobacteriales</taxon>
        <taxon>Sphingobacteriaceae</taxon>
        <taxon>Mucilaginibacter</taxon>
    </lineage>
</organism>
<sequence>MGIEIERKFLVKHDIWQQQAKPAGTVMRQGYVVNETGKTIRLRITDTKAYITFKSGTQGISRAEFEYEIPVADATELFDLFVESGIEKTRYNITYQDKIWEVDVFSGDNQGLIVAEIELDTENEKFELPPWAGPEVSDDEHYYNSSLSVTPFQKW</sequence>
<dbReference type="SMART" id="SM01118">
    <property type="entry name" value="CYTH"/>
    <property type="match status" value="1"/>
</dbReference>
<dbReference type="Proteomes" id="UP001597601">
    <property type="component" value="Unassembled WGS sequence"/>
</dbReference>
<dbReference type="SUPFAM" id="SSF55154">
    <property type="entry name" value="CYTH-like phosphatases"/>
    <property type="match status" value="1"/>
</dbReference>
<dbReference type="PIRSF" id="PIRSF016487">
    <property type="entry name" value="CYTH_UCP016487"/>
    <property type="match status" value="1"/>
</dbReference>
<dbReference type="PROSITE" id="PS51707">
    <property type="entry name" value="CYTH"/>
    <property type="match status" value="1"/>
</dbReference>
<dbReference type="Gene3D" id="2.40.320.10">
    <property type="entry name" value="Hypothetical Protein Pfu-838710-001"/>
    <property type="match status" value="1"/>
</dbReference>
<keyword evidence="3" id="KW-1185">Reference proteome</keyword>